<proteinExistence type="predicted"/>
<protein>
    <submittedName>
        <fullName evidence="1">Uncharacterized protein</fullName>
    </submittedName>
</protein>
<name>A0AAV4AJS0_9GAST</name>
<gene>
    <name evidence="1" type="ORF">PoB_003328300</name>
</gene>
<organism evidence="1 2">
    <name type="scientific">Plakobranchus ocellatus</name>
    <dbReference type="NCBI Taxonomy" id="259542"/>
    <lineage>
        <taxon>Eukaryota</taxon>
        <taxon>Metazoa</taxon>
        <taxon>Spiralia</taxon>
        <taxon>Lophotrochozoa</taxon>
        <taxon>Mollusca</taxon>
        <taxon>Gastropoda</taxon>
        <taxon>Heterobranchia</taxon>
        <taxon>Euthyneura</taxon>
        <taxon>Panpulmonata</taxon>
        <taxon>Sacoglossa</taxon>
        <taxon>Placobranchoidea</taxon>
        <taxon>Plakobranchidae</taxon>
        <taxon>Plakobranchus</taxon>
    </lineage>
</organism>
<sequence>MTDTEVPDALALFVILKKKTNGKKRKIWSKDWLLMKNIFSHANLLEKIRAYPKDFNNFMRMDEDTSLHLLSLVSPLISKQSTVMCSAIRLHERLKATLCYLATA</sequence>
<evidence type="ECO:0000313" key="2">
    <source>
        <dbReference type="Proteomes" id="UP000735302"/>
    </source>
</evidence>
<accession>A0AAV4AJS0</accession>
<evidence type="ECO:0000313" key="1">
    <source>
        <dbReference type="EMBL" id="GFO06778.1"/>
    </source>
</evidence>
<dbReference type="AlphaFoldDB" id="A0AAV4AJS0"/>
<dbReference type="Proteomes" id="UP000735302">
    <property type="component" value="Unassembled WGS sequence"/>
</dbReference>
<comment type="caution">
    <text evidence="1">The sequence shown here is derived from an EMBL/GenBank/DDBJ whole genome shotgun (WGS) entry which is preliminary data.</text>
</comment>
<dbReference type="EMBL" id="BLXT01003784">
    <property type="protein sequence ID" value="GFO06778.1"/>
    <property type="molecule type" value="Genomic_DNA"/>
</dbReference>
<reference evidence="1 2" key="1">
    <citation type="journal article" date="2021" name="Elife">
        <title>Chloroplast acquisition without the gene transfer in kleptoplastic sea slugs, Plakobranchus ocellatus.</title>
        <authorList>
            <person name="Maeda T."/>
            <person name="Takahashi S."/>
            <person name="Yoshida T."/>
            <person name="Shimamura S."/>
            <person name="Takaki Y."/>
            <person name="Nagai Y."/>
            <person name="Toyoda A."/>
            <person name="Suzuki Y."/>
            <person name="Arimoto A."/>
            <person name="Ishii H."/>
            <person name="Satoh N."/>
            <person name="Nishiyama T."/>
            <person name="Hasebe M."/>
            <person name="Maruyama T."/>
            <person name="Minagawa J."/>
            <person name="Obokata J."/>
            <person name="Shigenobu S."/>
        </authorList>
    </citation>
    <scope>NUCLEOTIDE SEQUENCE [LARGE SCALE GENOMIC DNA]</scope>
</reference>
<keyword evidence="2" id="KW-1185">Reference proteome</keyword>